<dbReference type="GO" id="GO:0008201">
    <property type="term" value="F:heparin binding"/>
    <property type="evidence" value="ECO:0000318"/>
    <property type="project" value="GO_Central"/>
</dbReference>
<proteinExistence type="predicted"/>
<dbReference type="EMBL" id="KQ971307">
    <property type="protein sequence ID" value="EFA11168.2"/>
    <property type="molecule type" value="Genomic_DNA"/>
</dbReference>
<dbReference type="eggNOG" id="ENOG502S0DR">
    <property type="taxonomic scope" value="Eukaryota"/>
</dbReference>
<evidence type="ECO:0000313" key="5">
    <source>
        <dbReference type="Proteomes" id="UP000007266"/>
    </source>
</evidence>
<protein>
    <submittedName>
        <fullName evidence="4">Uncharacterized protein</fullName>
    </submittedName>
</protein>
<dbReference type="GO" id="GO:0009986">
    <property type="term" value="C:cell surface"/>
    <property type="evidence" value="ECO:0000318"/>
    <property type="project" value="GO_Central"/>
</dbReference>
<keyword evidence="5" id="KW-1185">Reference proteome</keyword>
<evidence type="ECO:0000256" key="2">
    <source>
        <dbReference type="ARBA" id="ARBA00022525"/>
    </source>
</evidence>
<dbReference type="PANTHER" id="PTHR22918:SF6">
    <property type="entry name" value="EG:8D8.1 PROTEIN-RELATED"/>
    <property type="match status" value="1"/>
</dbReference>
<evidence type="ECO:0000256" key="1">
    <source>
        <dbReference type="ARBA" id="ARBA00004613"/>
    </source>
</evidence>
<name>D6W815_TRICA</name>
<reference evidence="4 5" key="1">
    <citation type="journal article" date="2008" name="Nature">
        <title>The genome of the model beetle and pest Tribolium castaneum.</title>
        <authorList>
            <consortium name="Tribolium Genome Sequencing Consortium"/>
            <person name="Richards S."/>
            <person name="Gibbs R.A."/>
            <person name="Weinstock G.M."/>
            <person name="Brown S.J."/>
            <person name="Denell R."/>
            <person name="Beeman R.W."/>
            <person name="Gibbs R."/>
            <person name="Beeman R.W."/>
            <person name="Brown S.J."/>
            <person name="Bucher G."/>
            <person name="Friedrich M."/>
            <person name="Grimmelikhuijzen C.J."/>
            <person name="Klingler M."/>
            <person name="Lorenzen M."/>
            <person name="Richards S."/>
            <person name="Roth S."/>
            <person name="Schroder R."/>
            <person name="Tautz D."/>
            <person name="Zdobnov E.M."/>
            <person name="Muzny D."/>
            <person name="Gibbs R.A."/>
            <person name="Weinstock G.M."/>
            <person name="Attaway T."/>
            <person name="Bell S."/>
            <person name="Buhay C.J."/>
            <person name="Chandrabose M.N."/>
            <person name="Chavez D."/>
            <person name="Clerk-Blankenburg K.P."/>
            <person name="Cree A."/>
            <person name="Dao M."/>
            <person name="Davis C."/>
            <person name="Chacko J."/>
            <person name="Dinh H."/>
            <person name="Dugan-Rocha S."/>
            <person name="Fowler G."/>
            <person name="Garner T.T."/>
            <person name="Garnes J."/>
            <person name="Gnirke A."/>
            <person name="Hawes A."/>
            <person name="Hernandez J."/>
            <person name="Hines S."/>
            <person name="Holder M."/>
            <person name="Hume J."/>
            <person name="Jhangiani S.N."/>
            <person name="Joshi V."/>
            <person name="Khan Z.M."/>
            <person name="Jackson L."/>
            <person name="Kovar C."/>
            <person name="Kowis A."/>
            <person name="Lee S."/>
            <person name="Lewis L.R."/>
            <person name="Margolis J."/>
            <person name="Morgan M."/>
            <person name="Nazareth L.V."/>
            <person name="Nguyen N."/>
            <person name="Okwuonu G."/>
            <person name="Parker D."/>
            <person name="Richards S."/>
            <person name="Ruiz S.J."/>
            <person name="Santibanez J."/>
            <person name="Savard J."/>
            <person name="Scherer S.E."/>
            <person name="Schneider B."/>
            <person name="Sodergren E."/>
            <person name="Tautz D."/>
            <person name="Vattahil S."/>
            <person name="Villasana D."/>
            <person name="White C.S."/>
            <person name="Wright R."/>
            <person name="Park Y."/>
            <person name="Beeman R.W."/>
            <person name="Lord J."/>
            <person name="Oppert B."/>
            <person name="Lorenzen M."/>
            <person name="Brown S."/>
            <person name="Wang L."/>
            <person name="Savard J."/>
            <person name="Tautz D."/>
            <person name="Richards S."/>
            <person name="Weinstock G."/>
            <person name="Gibbs R.A."/>
            <person name="Liu Y."/>
            <person name="Worley K."/>
            <person name="Weinstock G."/>
            <person name="Elsik C.G."/>
            <person name="Reese J.T."/>
            <person name="Elhaik E."/>
            <person name="Landan G."/>
            <person name="Graur D."/>
            <person name="Arensburger P."/>
            <person name="Atkinson P."/>
            <person name="Beeman R.W."/>
            <person name="Beidler J."/>
            <person name="Brown S.J."/>
            <person name="Demuth J.P."/>
            <person name="Drury D.W."/>
            <person name="Du Y.Z."/>
            <person name="Fujiwara H."/>
            <person name="Lorenzen M."/>
            <person name="Maselli V."/>
            <person name="Osanai M."/>
            <person name="Park Y."/>
            <person name="Robertson H.M."/>
            <person name="Tu Z."/>
            <person name="Wang J.J."/>
            <person name="Wang S."/>
            <person name="Richards S."/>
            <person name="Song H."/>
            <person name="Zhang L."/>
            <person name="Sodergren E."/>
            <person name="Werner D."/>
            <person name="Stanke M."/>
            <person name="Morgenstern B."/>
            <person name="Solovyev V."/>
            <person name="Kosarev P."/>
            <person name="Brown G."/>
            <person name="Chen H.C."/>
            <person name="Ermolaeva O."/>
            <person name="Hlavina W."/>
            <person name="Kapustin Y."/>
            <person name="Kiryutin B."/>
            <person name="Kitts P."/>
            <person name="Maglott D."/>
            <person name="Pruitt K."/>
            <person name="Sapojnikov V."/>
            <person name="Souvorov A."/>
            <person name="Mackey A.J."/>
            <person name="Waterhouse R.M."/>
            <person name="Wyder S."/>
            <person name="Zdobnov E.M."/>
            <person name="Zdobnov E.M."/>
            <person name="Wyder S."/>
            <person name="Kriventseva E.V."/>
            <person name="Kadowaki T."/>
            <person name="Bork P."/>
            <person name="Aranda M."/>
            <person name="Bao R."/>
            <person name="Beermann A."/>
            <person name="Berns N."/>
            <person name="Bolognesi R."/>
            <person name="Bonneton F."/>
            <person name="Bopp D."/>
            <person name="Brown S.J."/>
            <person name="Bucher G."/>
            <person name="Butts T."/>
            <person name="Chaumot A."/>
            <person name="Denell R.E."/>
            <person name="Ferrier D.E."/>
            <person name="Friedrich M."/>
            <person name="Gordon C.M."/>
            <person name="Jindra M."/>
            <person name="Klingler M."/>
            <person name="Lan Q."/>
            <person name="Lattorff H.M."/>
            <person name="Laudet V."/>
            <person name="von Levetsow C."/>
            <person name="Liu Z."/>
            <person name="Lutz R."/>
            <person name="Lynch J.A."/>
            <person name="da Fonseca R.N."/>
            <person name="Posnien N."/>
            <person name="Reuter R."/>
            <person name="Roth S."/>
            <person name="Savard J."/>
            <person name="Schinko J.B."/>
            <person name="Schmitt C."/>
            <person name="Schoppmeier M."/>
            <person name="Schroder R."/>
            <person name="Shippy T.D."/>
            <person name="Simonnet F."/>
            <person name="Marques-Souza H."/>
            <person name="Tautz D."/>
            <person name="Tomoyasu Y."/>
            <person name="Trauner J."/>
            <person name="Van der Zee M."/>
            <person name="Vervoort M."/>
            <person name="Wittkopp N."/>
            <person name="Wimmer E.A."/>
            <person name="Yang X."/>
            <person name="Jones A.K."/>
            <person name="Sattelle D.B."/>
            <person name="Ebert P.R."/>
            <person name="Nelson D."/>
            <person name="Scott J.G."/>
            <person name="Beeman R.W."/>
            <person name="Muthukrishnan S."/>
            <person name="Kramer K.J."/>
            <person name="Arakane Y."/>
            <person name="Beeman R.W."/>
            <person name="Zhu Q."/>
            <person name="Hogenkamp D."/>
            <person name="Dixit R."/>
            <person name="Oppert B."/>
            <person name="Jiang H."/>
            <person name="Zou Z."/>
            <person name="Marshall J."/>
            <person name="Elpidina E."/>
            <person name="Vinokurov K."/>
            <person name="Oppert C."/>
            <person name="Zou Z."/>
            <person name="Evans J."/>
            <person name="Lu Z."/>
            <person name="Zhao P."/>
            <person name="Sumathipala N."/>
            <person name="Altincicek B."/>
            <person name="Vilcinskas A."/>
            <person name="Williams M."/>
            <person name="Hultmark D."/>
            <person name="Hetru C."/>
            <person name="Jiang H."/>
            <person name="Grimmelikhuijzen C.J."/>
            <person name="Hauser F."/>
            <person name="Cazzamali G."/>
            <person name="Williamson M."/>
            <person name="Park Y."/>
            <person name="Li B."/>
            <person name="Tanaka Y."/>
            <person name="Predel R."/>
            <person name="Neupert S."/>
            <person name="Schachtner J."/>
            <person name="Verleyen P."/>
            <person name="Raible F."/>
            <person name="Bork P."/>
            <person name="Friedrich M."/>
            <person name="Walden K.K."/>
            <person name="Robertson H.M."/>
            <person name="Angeli S."/>
            <person name="Foret S."/>
            <person name="Bucher G."/>
            <person name="Schuetz S."/>
            <person name="Maleszka R."/>
            <person name="Wimmer E.A."/>
            <person name="Beeman R.W."/>
            <person name="Lorenzen M."/>
            <person name="Tomoyasu Y."/>
            <person name="Miller S.C."/>
            <person name="Grossmann D."/>
            <person name="Bucher G."/>
        </authorList>
    </citation>
    <scope>NUCLEOTIDE SEQUENCE [LARGE SCALE GENOMIC DNA]</scope>
    <source>
        <strain evidence="4 5">Georgia GA2</strain>
    </source>
</reference>
<dbReference type="HOGENOM" id="CLU_238677_0_0_1"/>
<dbReference type="Proteomes" id="UP000007266">
    <property type="component" value="Linkage group 1"/>
</dbReference>
<feature type="signal peptide" evidence="3">
    <location>
        <begin position="1"/>
        <end position="17"/>
    </location>
</feature>
<organism evidence="4 5">
    <name type="scientific">Tribolium castaneum</name>
    <name type="common">Red flour beetle</name>
    <dbReference type="NCBI Taxonomy" id="7070"/>
    <lineage>
        <taxon>Eukaryota</taxon>
        <taxon>Metazoa</taxon>
        <taxon>Ecdysozoa</taxon>
        <taxon>Arthropoda</taxon>
        <taxon>Hexapoda</taxon>
        <taxon>Insecta</taxon>
        <taxon>Pterygota</taxon>
        <taxon>Neoptera</taxon>
        <taxon>Endopterygota</taxon>
        <taxon>Coleoptera</taxon>
        <taxon>Polyphaga</taxon>
        <taxon>Cucujiformia</taxon>
        <taxon>Tenebrionidae</taxon>
        <taxon>Tenebrionidae incertae sedis</taxon>
        <taxon>Tribolium</taxon>
    </lineage>
</organism>
<dbReference type="InParanoid" id="D6W815"/>
<evidence type="ECO:0000256" key="3">
    <source>
        <dbReference type="SAM" id="SignalP"/>
    </source>
</evidence>
<accession>D6W815</accession>
<gene>
    <name evidence="4" type="primary">AUGUSTUS-3.0.2_04775</name>
    <name evidence="4" type="ORF">TcasGA2_TC004775</name>
</gene>
<dbReference type="PANTHER" id="PTHR22918">
    <property type="entry name" value="SEMINAL PLASMA PROTEIN"/>
    <property type="match status" value="1"/>
</dbReference>
<reference evidence="4 5" key="2">
    <citation type="journal article" date="2010" name="Nucleic Acids Res.">
        <title>BeetleBase in 2010: revisions to provide comprehensive genomic information for Tribolium castaneum.</title>
        <authorList>
            <person name="Kim H.S."/>
            <person name="Murphy T."/>
            <person name="Xia J."/>
            <person name="Caragea D."/>
            <person name="Park Y."/>
            <person name="Beeman R.W."/>
            <person name="Lorenzen M.D."/>
            <person name="Butcher S."/>
            <person name="Manak J.R."/>
            <person name="Brown S.J."/>
        </authorList>
    </citation>
    <scope>GENOME REANNOTATION</scope>
    <source>
        <strain evidence="4 5">Georgia GA2</strain>
    </source>
</reference>
<feature type="chain" id="PRO_5007310587" evidence="3">
    <location>
        <begin position="18"/>
        <end position="1823"/>
    </location>
</feature>
<dbReference type="STRING" id="7070.D6W815"/>
<dbReference type="OMA" id="DPISETH"/>
<sequence length="1823" mass="205663">MKISLGLFICLLHGINCVKNAHLKKYLDERAKIVQEQLIRHARNGENPITVKLNNTNINLIGNYSHGAIFTLFNTPYALLDQDLYEISPNNSTVIHVLPKKGTTFVKTTQFQSLGFVASASEQSLHISGLHKDTRKLFKIQNIATNVTDATFFQNQNSLYLITSHYKTHDLALITIYKFIETHFDETVKFFASGTKIHTFPSDQSEIILILHEKTSSLFEFRDEGVKKIQKIDTKKPEQVLDYLHEGKRQVQIFGETSQLFLWTGTDLVLWEQFTESAGEQKLIFYVDNVPYVLAQKNENVVLFTLSNNKFSPIYKSNFNYTKLWSMAMNRNELFTLGLVNNSVQVNEIVISVTNNLAEKLVDGHENSLNDCFLELEKTVYALRHQLTQTQNELSSRAANSGGTVAQKYEKLRNKYASIKKTLSKPRSLIFDEPAILRIPLKTKKLTAQKLKFDGLKGEKWRPERWLSYSKPQNISGPVRAQMVQVTNLQTKQKLFDNLLLSTGGQKLSGSVATKYLETSQIVTDLLNEIPVDENIHTAAINEIGGKKIAALLSQQLGRNFAPNLTIGNLWVENLNEINFENLKNSVFRIGITDTISGNLTFATLDSTKIQFETLSQKRDFLTTSTDQTINSTITIPKIFTHDVKTATINGADFANLATLNGTITGPVTIKDLNIRHNLELEGEISPEFLQINNTHIVGTHESDFFQRYDGRVKIAGNLYLRDLELGKSAKMRLSGAEFEPEMGRFWSKSGQQEIPTHFEALNGVSTPHVTTIFVNNVHVGDYMLNSTQQKRKTKFYFDNVTIGGNVLLNPDEEHSPDLRRIQEESVRINGTFSIRGRKTYKNVLKVHELELNRLNDVTISEGNGKIQNLVVKGGLKSENLTVQTINGVNLTNLTANTLYLNKAQNLSKLNFDKISVANLFTSTLNNKSVAELVEKVAKITNISKIENMVVTDHVTIKNAENLATINDVKIEQLMAKSHSRYHDGTIFGNVKFSGLVKIRDLQVVVINGVDFEKLSKRILYKSWEQTINEHCVFNRLITDNLITDHINEFEVANLIDVSSTKPQKIFARGGLKFAKNATIKNLFSNTSCDLNEGLKNLRNPPSQLWDEITVTGNAFFWDRESPISDIFENVVSNYSKNHTIKGNVNFAHHVFANNITALKNVNNVNISEIIDDAFVNKPNLEQVITGQKIFQKLEAENVEILQNTNVSSINKLNISEIDAKIIKKSANVAVKGNKVFFGGLETKKIETEFISGVEAKNLVSFVNPTQVPNAMFRSVAVLRNFNVKFINNMPLDVVLKERVLKKGPKQVLTGNYFLQNVQFNGNITTSRINDVGMENVVYDNKNHAINSPKKFNHVVISGDMEAELVNGFKLSQLYEQSVLSNEETKFGKSLYVNKPSSMSGNIQTNYINNISVNYMLDTSKENSLNSNTKQIREITTIVTNFIKTYFNSTMRMPTEVMYLEKSKDLDISLPNVIGAEVVETKNDLLIHIESAEEGPSCGLPPTCKCPTQQTMQVSSKHSVNMFLNKATQRIYSHYDEDIVVHFITHSISTDSYCSANKDKVLDEVSSLTWTTTPRGNNTGGFFIHRGFFTGYITGVKFFTIYGKTYIFVGISYDPISETHAVDSLVLRFNEDRTKIEQIQKIPTVGLKTISLFPTAQGVVLVLGVDVNNTNTQIFRFNHHKEQFELLRELPTFDCVFAQGVVLEMDSLIVLANQRADLHILKYQPEFDSYYFYQSFELDYPVSSLSVYYAGGFGISDAYLSVVTQNNKYFIFSFQFIAGWKLESSGQLDGVKVLVPFRMDKKSYLLAPSKTSSMLSVVEHGLD</sequence>
<comment type="subcellular location">
    <subcellularLocation>
        <location evidence="1">Secreted</location>
    </subcellularLocation>
</comment>
<dbReference type="GO" id="GO:0005576">
    <property type="term" value="C:extracellular region"/>
    <property type="evidence" value="ECO:0007669"/>
    <property type="project" value="UniProtKB-SubCell"/>
</dbReference>
<keyword evidence="2" id="KW-0964">Secreted</keyword>
<dbReference type="InterPro" id="IPR051666">
    <property type="entry name" value="SP_Capacitation_Regulator"/>
</dbReference>
<evidence type="ECO:0000313" key="4">
    <source>
        <dbReference type="EMBL" id="EFA11168.2"/>
    </source>
</evidence>
<keyword evidence="3" id="KW-0732">Signal</keyword>